<dbReference type="EMBL" id="CP000533">
    <property type="protein sequence ID" value="ABM40063.1"/>
    <property type="molecule type" value="Genomic_DNA"/>
</dbReference>
<gene>
    <name evidence="1" type="ordered locus">Pnap_4646</name>
</gene>
<proteinExistence type="predicted"/>
<dbReference type="OrthoDB" id="9774608at2"/>
<protein>
    <submittedName>
        <fullName evidence="1">Uncharacterized protein</fullName>
    </submittedName>
</protein>
<keyword evidence="2" id="KW-1185">Reference proteome</keyword>
<organism evidence="1 2">
    <name type="scientific">Polaromonas naphthalenivorans (strain CJ2)</name>
    <dbReference type="NCBI Taxonomy" id="365044"/>
    <lineage>
        <taxon>Bacteria</taxon>
        <taxon>Pseudomonadati</taxon>
        <taxon>Pseudomonadota</taxon>
        <taxon>Betaproteobacteria</taxon>
        <taxon>Burkholderiales</taxon>
        <taxon>Comamonadaceae</taxon>
        <taxon>Polaromonas</taxon>
    </lineage>
</organism>
<dbReference type="KEGG" id="pna:Pnap_4646"/>
<evidence type="ECO:0000313" key="1">
    <source>
        <dbReference type="EMBL" id="ABM40063.1"/>
    </source>
</evidence>
<accession>A1VWN5</accession>
<sequence>MAFIFLQIQTSPIRKFPRQIKSLRVFQVDYKGLKKNTLQLKTLFALSNLWMSRNRLMQAQA</sequence>
<name>A1VWN5_POLNA</name>
<evidence type="ECO:0000313" key="2">
    <source>
        <dbReference type="Proteomes" id="UP000000644"/>
    </source>
</evidence>
<keyword evidence="1" id="KW-0614">Plasmid</keyword>
<dbReference type="HOGENOM" id="CLU_2918726_0_0_4"/>
<geneLocation type="plasmid" evidence="1 2">
    <name>pPNAP04</name>
</geneLocation>
<reference evidence="2" key="1">
    <citation type="journal article" date="2009" name="Environ. Microbiol.">
        <title>The genome of Polaromonas naphthalenivorans strain CJ2, isolated from coal tar-contaminated sediment, reveals physiological and metabolic versatility and evolution through extensive horizontal gene transfer.</title>
        <authorList>
            <person name="Yagi J.M."/>
            <person name="Sims D."/>
            <person name="Brettin T."/>
            <person name="Bruce D."/>
            <person name="Madsen E.L."/>
        </authorList>
    </citation>
    <scope>NUCLEOTIDE SEQUENCE [LARGE SCALE GENOMIC DNA]</scope>
    <source>
        <strain evidence="2">CJ2</strain>
        <plasmid evidence="2">Plasmid pPNAP04</plasmid>
    </source>
</reference>
<dbReference type="AlphaFoldDB" id="A1VWN5"/>
<dbReference type="Proteomes" id="UP000000644">
    <property type="component" value="Plasmid pPNAP04"/>
</dbReference>